<dbReference type="Proteomes" id="UP000321558">
    <property type="component" value="Unassembled WGS sequence"/>
</dbReference>
<dbReference type="EMBL" id="BJYM01000006">
    <property type="protein sequence ID" value="GEN87000.1"/>
    <property type="molecule type" value="Genomic_DNA"/>
</dbReference>
<reference evidence="1 2" key="1">
    <citation type="submission" date="2019-07" db="EMBL/GenBank/DDBJ databases">
        <title>Whole genome shotgun sequence of Oceanobacillus sojae NBRC 105379.</title>
        <authorList>
            <person name="Hosoyama A."/>
            <person name="Uohara A."/>
            <person name="Ohji S."/>
            <person name="Ichikawa N."/>
        </authorList>
    </citation>
    <scope>NUCLEOTIDE SEQUENCE [LARGE SCALE GENOMIC DNA]</scope>
    <source>
        <strain evidence="1 2">NBRC 105379</strain>
    </source>
</reference>
<dbReference type="AlphaFoldDB" id="A0A511ZHT3"/>
<keyword evidence="2" id="KW-1185">Reference proteome</keyword>
<accession>A0A511ZHT3</accession>
<evidence type="ECO:0000313" key="1">
    <source>
        <dbReference type="EMBL" id="GEN87000.1"/>
    </source>
</evidence>
<protein>
    <submittedName>
        <fullName evidence="1">Uncharacterized protein</fullName>
    </submittedName>
</protein>
<comment type="caution">
    <text evidence="1">The sequence shown here is derived from an EMBL/GenBank/DDBJ whole genome shotgun (WGS) entry which is preliminary data.</text>
</comment>
<evidence type="ECO:0000313" key="2">
    <source>
        <dbReference type="Proteomes" id="UP000321558"/>
    </source>
</evidence>
<name>A0A511ZHT3_9BACI</name>
<proteinExistence type="predicted"/>
<gene>
    <name evidence="1" type="ORF">OSO01_17390</name>
</gene>
<organism evidence="1 2">
    <name type="scientific">Oceanobacillus sojae</name>
    <dbReference type="NCBI Taxonomy" id="582851"/>
    <lineage>
        <taxon>Bacteria</taxon>
        <taxon>Bacillati</taxon>
        <taxon>Bacillota</taxon>
        <taxon>Bacilli</taxon>
        <taxon>Bacillales</taxon>
        <taxon>Bacillaceae</taxon>
        <taxon>Oceanobacillus</taxon>
    </lineage>
</organism>
<sequence length="74" mass="8760">MYGIYNKLKIIDEVPLRNFIYYFCILNINIRVPQAEGSSFEQISFLTYNAIILELIKQHNETAEPMFERNADLE</sequence>